<protein>
    <recommendedName>
        <fullName evidence="1">1,3-beta-glucan synthase component FKS1-like domain-containing protein</fullName>
    </recommendedName>
</protein>
<dbReference type="SMART" id="SM01205">
    <property type="entry name" value="FKS1_dom1"/>
    <property type="match status" value="1"/>
</dbReference>
<evidence type="ECO:0000259" key="1">
    <source>
        <dbReference type="SMART" id="SM01205"/>
    </source>
</evidence>
<keyword evidence="3" id="KW-1185">Reference proteome</keyword>
<evidence type="ECO:0000313" key="3">
    <source>
        <dbReference type="Proteomes" id="UP001632038"/>
    </source>
</evidence>
<dbReference type="InterPro" id="IPR026899">
    <property type="entry name" value="FKS1-like_dom1"/>
</dbReference>
<dbReference type="AlphaFoldDB" id="A0ABD3C6I4"/>
<comment type="caution">
    <text evidence="2">The sequence shown here is derived from an EMBL/GenBank/DDBJ whole genome shotgun (WGS) entry which is preliminary data.</text>
</comment>
<accession>A0ABD3C6I4</accession>
<dbReference type="EMBL" id="JAVIJP010000053">
    <property type="protein sequence ID" value="KAL3625054.1"/>
    <property type="molecule type" value="Genomic_DNA"/>
</dbReference>
<dbReference type="PANTHER" id="PTHR12741">
    <property type="entry name" value="LYST-INTERACTING PROTEIN LIP5 DOPAMINE RESPONSIVE PROTEIN DRG-1"/>
    <property type="match status" value="1"/>
</dbReference>
<feature type="domain" description="1,3-beta-glucan synthase component FKS1-like" evidence="1">
    <location>
        <begin position="3"/>
        <end position="65"/>
    </location>
</feature>
<name>A0ABD3C6I4_9LAMI</name>
<evidence type="ECO:0000313" key="2">
    <source>
        <dbReference type="EMBL" id="KAL3625054.1"/>
    </source>
</evidence>
<reference evidence="3" key="1">
    <citation type="journal article" date="2024" name="IScience">
        <title>Strigolactones Initiate the Formation of Haustorium-like Structures in Castilleja.</title>
        <authorList>
            <person name="Buerger M."/>
            <person name="Peterson D."/>
            <person name="Chory J."/>
        </authorList>
    </citation>
    <scope>NUCLEOTIDE SEQUENCE [LARGE SCALE GENOMIC DNA]</scope>
</reference>
<gene>
    <name evidence="2" type="ORF">CASFOL_031722</name>
</gene>
<dbReference type="Proteomes" id="UP001632038">
    <property type="component" value="Unassembled WGS sequence"/>
</dbReference>
<proteinExistence type="predicted"/>
<dbReference type="Pfam" id="PF14288">
    <property type="entry name" value="FKS1_dom1"/>
    <property type="match status" value="1"/>
</dbReference>
<organism evidence="2 3">
    <name type="scientific">Castilleja foliolosa</name>
    <dbReference type="NCBI Taxonomy" id="1961234"/>
    <lineage>
        <taxon>Eukaryota</taxon>
        <taxon>Viridiplantae</taxon>
        <taxon>Streptophyta</taxon>
        <taxon>Embryophyta</taxon>
        <taxon>Tracheophyta</taxon>
        <taxon>Spermatophyta</taxon>
        <taxon>Magnoliopsida</taxon>
        <taxon>eudicotyledons</taxon>
        <taxon>Gunneridae</taxon>
        <taxon>Pentapetalae</taxon>
        <taxon>asterids</taxon>
        <taxon>lamiids</taxon>
        <taxon>Lamiales</taxon>
        <taxon>Orobanchaceae</taxon>
        <taxon>Pedicularideae</taxon>
        <taxon>Castillejinae</taxon>
        <taxon>Castilleja</taxon>
    </lineage>
</organism>
<dbReference type="PANTHER" id="PTHR12741:SF48">
    <property type="entry name" value="1,3-BETA-GLUCAN SYNTHASE COMPONENT FKS1-RELATED"/>
    <property type="match status" value="1"/>
</dbReference>
<sequence length="242" mass="27437">MVCSPGTLEEEAFLKKVVTPIYEVIAQEAARSKKATSKHSQWRNYDDLNEYFWSANCFRLGWPMRANADFFCKPVDQNRNEKNGVLIAAQESQNRAESWDFGLAARGSTSDLRDCSGKHKRRRWRVWWRGKRIRQAVASCEAGAVREVVGWPGFRDGKFQSDSMTIRRSLQRQTARQPIDRPSFGLTPTMAAMTLGGTEFAGLSICDWDIKIEPNTILSGGGSVWIRRETNLQGFSIRGIIP</sequence>